<evidence type="ECO:0000313" key="7">
    <source>
        <dbReference type="EMBL" id="ALJ04550.1"/>
    </source>
</evidence>
<dbReference type="Pfam" id="PF01699">
    <property type="entry name" value="Na_Ca_ex"/>
    <property type="match status" value="2"/>
</dbReference>
<accession>A0A0N7HY85</accession>
<dbReference type="PATRIC" id="fig|1736674.3.peg.1044"/>
<gene>
    <name evidence="7" type="ORF">APS56_05085</name>
</gene>
<dbReference type="GO" id="GO:0005262">
    <property type="term" value="F:calcium channel activity"/>
    <property type="evidence" value="ECO:0007669"/>
    <property type="project" value="TreeGrafter"/>
</dbReference>
<feature type="transmembrane region" description="Helical" evidence="5">
    <location>
        <begin position="123"/>
        <end position="146"/>
    </location>
</feature>
<dbReference type="Proteomes" id="UP000057981">
    <property type="component" value="Chromosome"/>
</dbReference>
<dbReference type="KEGG" id="ahz:APS56_05085"/>
<dbReference type="InterPro" id="IPR004837">
    <property type="entry name" value="NaCa_Exmemb"/>
</dbReference>
<keyword evidence="8" id="KW-1185">Reference proteome</keyword>
<feature type="transmembrane region" description="Helical" evidence="5">
    <location>
        <begin position="37"/>
        <end position="56"/>
    </location>
</feature>
<dbReference type="GO" id="GO:0005886">
    <property type="term" value="C:plasma membrane"/>
    <property type="evidence" value="ECO:0007669"/>
    <property type="project" value="TreeGrafter"/>
</dbReference>
<dbReference type="GO" id="GO:0006874">
    <property type="term" value="P:intracellular calcium ion homeostasis"/>
    <property type="evidence" value="ECO:0007669"/>
    <property type="project" value="TreeGrafter"/>
</dbReference>
<keyword evidence="2 5" id="KW-0812">Transmembrane</keyword>
<evidence type="ECO:0000256" key="2">
    <source>
        <dbReference type="ARBA" id="ARBA00022692"/>
    </source>
</evidence>
<dbReference type="NCBIfam" id="TIGR00367">
    <property type="entry name" value="calcium/sodium antiporter"/>
    <property type="match status" value="1"/>
</dbReference>
<comment type="subcellular location">
    <subcellularLocation>
        <location evidence="1">Membrane</location>
        <topology evidence="1">Multi-pass membrane protein</topology>
    </subcellularLocation>
</comment>
<evidence type="ECO:0000256" key="5">
    <source>
        <dbReference type="SAM" id="Phobius"/>
    </source>
</evidence>
<feature type="transmembrane region" description="Helical" evidence="5">
    <location>
        <begin position="237"/>
        <end position="257"/>
    </location>
</feature>
<sequence length="314" mass="33758">MSILWVVLGFILLVIGGEFLVRSSVALSFKFNISKMVIGMTVVSFATSAPELLVSLQAALSGSPAIAINNVVGSNIANIGLVLGVTAMVGSIAVDKSFYKLNWPVMMIYSIVLYYFLKNDNILSVLEGVILFIGLIVFLIILIRNARKDSDLEAVDESLAVVSNIKIFLWLLIGAVSLYFGSEWLVFGAKDIATSIGVSEAVIGVSLIAIGTSVPELAASVIAAAKQEKAISLGNLIGSNIFNIASVLGLTAIITPIPVTEPQIMYSDIFWMLGFSAVLIPLVFLPKRLQISKMKGFFLVLAYGVFMFMVFTNK</sequence>
<dbReference type="RefSeq" id="WP_054725522.1">
    <property type="nucleotide sequence ID" value="NZ_CP012898.1"/>
</dbReference>
<evidence type="ECO:0000313" key="8">
    <source>
        <dbReference type="Proteomes" id="UP000057981"/>
    </source>
</evidence>
<evidence type="ECO:0000256" key="1">
    <source>
        <dbReference type="ARBA" id="ARBA00004141"/>
    </source>
</evidence>
<evidence type="ECO:0000256" key="3">
    <source>
        <dbReference type="ARBA" id="ARBA00022989"/>
    </source>
</evidence>
<organism evidence="7 8">
    <name type="scientific">Pseudalgibacter alginicilyticus</name>
    <dbReference type="NCBI Taxonomy" id="1736674"/>
    <lineage>
        <taxon>Bacteria</taxon>
        <taxon>Pseudomonadati</taxon>
        <taxon>Bacteroidota</taxon>
        <taxon>Flavobacteriia</taxon>
        <taxon>Flavobacteriales</taxon>
        <taxon>Flavobacteriaceae</taxon>
        <taxon>Pseudalgibacter</taxon>
    </lineage>
</organism>
<feature type="transmembrane region" description="Helical" evidence="5">
    <location>
        <begin position="158"/>
        <end position="181"/>
    </location>
</feature>
<feature type="transmembrane region" description="Helical" evidence="5">
    <location>
        <begin position="201"/>
        <end position="225"/>
    </location>
</feature>
<feature type="transmembrane region" description="Helical" evidence="5">
    <location>
        <begin position="297"/>
        <end position="313"/>
    </location>
</feature>
<dbReference type="GO" id="GO:0008273">
    <property type="term" value="F:calcium, potassium:sodium antiporter activity"/>
    <property type="evidence" value="ECO:0007669"/>
    <property type="project" value="TreeGrafter"/>
</dbReference>
<dbReference type="PANTHER" id="PTHR10846">
    <property type="entry name" value="SODIUM/POTASSIUM/CALCIUM EXCHANGER"/>
    <property type="match status" value="1"/>
</dbReference>
<proteinExistence type="predicted"/>
<dbReference type="OrthoDB" id="9794225at2"/>
<feature type="domain" description="Sodium/calcium exchanger membrane region" evidence="6">
    <location>
        <begin position="2"/>
        <end position="143"/>
    </location>
</feature>
<dbReference type="AlphaFoldDB" id="A0A0N7HY85"/>
<feature type="domain" description="Sodium/calcium exchanger membrane region" evidence="6">
    <location>
        <begin position="167"/>
        <end position="311"/>
    </location>
</feature>
<dbReference type="InterPro" id="IPR004481">
    <property type="entry name" value="K/Na/Ca-exchanger"/>
</dbReference>
<dbReference type="EMBL" id="CP012898">
    <property type="protein sequence ID" value="ALJ04550.1"/>
    <property type="molecule type" value="Genomic_DNA"/>
</dbReference>
<evidence type="ECO:0000256" key="4">
    <source>
        <dbReference type="ARBA" id="ARBA00023136"/>
    </source>
</evidence>
<dbReference type="STRING" id="1736674.APS56_05085"/>
<feature type="transmembrane region" description="Helical" evidence="5">
    <location>
        <begin position="76"/>
        <end position="94"/>
    </location>
</feature>
<protein>
    <recommendedName>
        <fullName evidence="6">Sodium/calcium exchanger membrane region domain-containing protein</fullName>
    </recommendedName>
</protein>
<keyword evidence="4 5" id="KW-0472">Membrane</keyword>
<dbReference type="PANTHER" id="PTHR10846:SF8">
    <property type="entry name" value="INNER MEMBRANE PROTEIN YRBG"/>
    <property type="match status" value="1"/>
</dbReference>
<feature type="transmembrane region" description="Helical" evidence="5">
    <location>
        <begin position="269"/>
        <end position="285"/>
    </location>
</feature>
<keyword evidence="3 5" id="KW-1133">Transmembrane helix</keyword>
<dbReference type="InterPro" id="IPR044880">
    <property type="entry name" value="NCX_ion-bd_dom_sf"/>
</dbReference>
<dbReference type="Gene3D" id="1.20.1420.30">
    <property type="entry name" value="NCX, central ion-binding region"/>
    <property type="match status" value="1"/>
</dbReference>
<feature type="transmembrane region" description="Helical" evidence="5">
    <location>
        <begin position="6"/>
        <end position="25"/>
    </location>
</feature>
<evidence type="ECO:0000259" key="6">
    <source>
        <dbReference type="Pfam" id="PF01699"/>
    </source>
</evidence>
<name>A0A0N7HY85_9FLAO</name>
<reference evidence="7 8" key="1">
    <citation type="submission" date="2015-10" db="EMBL/GenBank/DDBJ databases">
        <authorList>
            <person name="Gilbert D.G."/>
        </authorList>
    </citation>
    <scope>NUCLEOTIDE SEQUENCE [LARGE SCALE GENOMIC DNA]</scope>
    <source>
        <strain evidence="8">HZ-22</strain>
    </source>
</reference>